<dbReference type="Pfam" id="PF13524">
    <property type="entry name" value="Glyco_trans_1_2"/>
    <property type="match status" value="1"/>
</dbReference>
<dbReference type="RefSeq" id="WP_038848000.1">
    <property type="nucleotide sequence ID" value="NZ_ASGY01000144.1"/>
</dbReference>
<feature type="coiled-coil region" evidence="1">
    <location>
        <begin position="212"/>
        <end position="288"/>
    </location>
</feature>
<feature type="domain" description="Spore protein YkvP/CgeB glycosyl transferase-like" evidence="3">
    <location>
        <begin position="835"/>
        <end position="943"/>
    </location>
</feature>
<evidence type="ECO:0000313" key="4">
    <source>
        <dbReference type="EMBL" id="KGE66304.1"/>
    </source>
</evidence>
<dbReference type="GO" id="GO:0008757">
    <property type="term" value="F:S-adenosylmethionine-dependent methyltransferase activity"/>
    <property type="evidence" value="ECO:0007669"/>
    <property type="project" value="InterPro"/>
</dbReference>
<feature type="domain" description="Methyltransferase type 11" evidence="2">
    <location>
        <begin position="56"/>
        <end position="155"/>
    </location>
</feature>
<keyword evidence="1" id="KW-0175">Coiled coil</keyword>
<evidence type="ECO:0000259" key="2">
    <source>
        <dbReference type="Pfam" id="PF08241"/>
    </source>
</evidence>
<sequence>MNSVQLPTPAEAPAPLADIHDRVMEAYYGKLGEHFMRETQARIHWICAQVCGSKVLDVGCSQGIVPLLLAREGCNVTGVDTSPQAIEEARHYLANEPIHVQEKVCYVNADFLTLNTQDTEPDTIVISEVLEHLVRPELFVEKAASLLKPDGCLIITVPFGVNDFIDHKHTFYLLEPLRLLSKHLHITQVKVLGKWLGVVAVKPKDATTPAPLDMGIEQVANLEKAFEAIERNLQNSLTHTSKQLAEANTKYRAATEQIAQLKPEAAKAKALEQTVSDQRSELAKLAELTSSLDESNKKHQVAIEHNQQLKTRLSELEALKLDQHTQYQCELDELHGRHADAQARLNVLNDELQTLNEQNLRLQEHVTEERTSRHLAQTERLNAVHQAEEQRHAQESLQANLEKDIDTLLLQIDGLHVQYEQQILELNQALKACRTQIVELTDALDQERTSRPLLESDLQRKAEHLDEREQTLSLVQRELASCKSWLEEANKKYREATDAQIPRLNAELNTLREQSDAQQRQIEALNDDLRNSEAKRHQAEQRLIKTRSSLTYQLKSSAGSLGGMVRLPANLLNLYRQAAKTRKNSHTSGNIVETPVAALLPPPTEPVSLPSLLDDISHARSSLLNDATGTTSPLKVACVMDEFTFGSYRNECNLLPLTPHNWQVELEAFQPELLFIESAWRGKDDLWGSKIGHNSHELQDILKWCGEHKVSTVFWNKEDPVHFETFLSTAKQFDFVFTTDIDCIHRYKGALGHERVYLLPFACQPAVHNPVELYERKDAFCFAGAYYARYPERTRDLASFVGELPRLRPLDIFDRNFGKDDKNYQFPPQYQPYIVGTLSFDQIDLAYKGYRYAINLNSIKQSQSMFARRVFELLGSNTITVSNFSRGVRLLFGDLVITTDNGPEMLRRLSLHTTDERYSDKLRLAALRKVMQEHTYAHRLNYVISKVTGEPQANLLPRVCIVAKAENATQLAALNQHVMRQRHPDFLMHVVVDEDLWCALPACDPRVQLLTPAQVASTPLKTLAGDTAWLGTMVADDYYGPNYLLDLVLATRYSQARVLGKTTYFVQDANGIQLVNPGQAYHCPETLAVRTALIHIDLIGDQSVNTWLKNAPELHYPHAQCLAIDAFNYCRHAGRTDVSAVVDDLELDTGISIHELQRRAEAIAPLQNSHTSPEICGSQLAALFEPMRSKHLKETVEGREWQIESTLEDGKHEYHYAKQELTVDVLGGGNKVKLYLDATPGLNIQWVVLFLDAQKQRISHVMQHANRNHTFDVPPEAAFVRLGVRVYANGSAHIKALVLGHRDLQPSDMLGKAEHLLITNHYPAYDDLYRNGFVHTRVTAYKEQGINVDVFRLRNNESVSYHEFENVDVVTGSQATLTKMLESGAYRSVLVHFLDPAMWEVLRKHLDHINLTVWVHGAEIQPWWRREYNYNTQEQLALGKLDSEKRMAFWRELLQPMPANLKLVFVSRYFAEEVMEDLGFRLPESQYEIIHNPINTELFSYEEKPVEQRKKILSIRPYASAKYANDLSVKAIKLLAHKPYFSELEFLMMGDGALFEQTLAPLREYANVKIERGFLTHAQIAALHKDYGVFLCPTRMDAQGVSRDEAMASGLVAVTNAVTAIPEFADEHCAILAPGDDAAAMAEGIARIVEHPQRFSSMSSAARSRVEKQTSMAAIIGLEVALLAEVSN</sequence>
<evidence type="ECO:0008006" key="6">
    <source>
        <dbReference type="Google" id="ProtNLM"/>
    </source>
</evidence>
<organism evidence="4 5">
    <name type="scientific">Pseudomonas fluorescens LMG 5329</name>
    <dbReference type="NCBI Taxonomy" id="1324332"/>
    <lineage>
        <taxon>Bacteria</taxon>
        <taxon>Pseudomonadati</taxon>
        <taxon>Pseudomonadota</taxon>
        <taxon>Gammaproteobacteria</taxon>
        <taxon>Pseudomonadales</taxon>
        <taxon>Pseudomonadaceae</taxon>
        <taxon>Pseudomonas</taxon>
    </lineage>
</organism>
<dbReference type="EMBL" id="ASGY01000144">
    <property type="protein sequence ID" value="KGE66304.1"/>
    <property type="molecule type" value="Genomic_DNA"/>
</dbReference>
<dbReference type="CDD" id="cd02440">
    <property type="entry name" value="AdoMet_MTases"/>
    <property type="match status" value="1"/>
</dbReference>
<dbReference type="SUPFAM" id="SSF53756">
    <property type="entry name" value="UDP-Glycosyltransferase/glycogen phosphorylase"/>
    <property type="match status" value="1"/>
</dbReference>
<dbReference type="InterPro" id="IPR013216">
    <property type="entry name" value="Methyltransf_11"/>
</dbReference>
<evidence type="ECO:0000256" key="1">
    <source>
        <dbReference type="SAM" id="Coils"/>
    </source>
</evidence>
<evidence type="ECO:0000313" key="5">
    <source>
        <dbReference type="Proteomes" id="UP000030060"/>
    </source>
</evidence>
<dbReference type="Gene3D" id="1.10.287.1490">
    <property type="match status" value="1"/>
</dbReference>
<dbReference type="Gene3D" id="3.40.50.2000">
    <property type="entry name" value="Glycogen Phosphorylase B"/>
    <property type="match status" value="2"/>
</dbReference>
<accession>A0A0A1YZ93</accession>
<reference evidence="4 5" key="1">
    <citation type="journal article" date="2013" name="Genome Announc.">
        <title>Draft Genome Sequence of Pseudomonas fluorescens LMG 5329, a White Line-Inducing Principle-Producing Bioindicator for the Mushroom Pathogen Pseudomonas tolaasii.</title>
        <authorList>
            <person name="Ghequire M.G."/>
            <person name="Rokni-Zadeh H."/>
            <person name="Zarrineh P."/>
            <person name="De Mot R."/>
        </authorList>
    </citation>
    <scope>NUCLEOTIDE SEQUENCE [LARGE SCALE GENOMIC DNA]</scope>
    <source>
        <strain evidence="4 5">LMG 5329</strain>
    </source>
</reference>
<evidence type="ECO:0000259" key="3">
    <source>
        <dbReference type="Pfam" id="PF13524"/>
    </source>
</evidence>
<protein>
    <recommendedName>
        <fullName evidence="6">Methyltransferase type 12</fullName>
    </recommendedName>
</protein>
<name>A0A0A1YZ93_PSEFL</name>
<dbReference type="InterPro" id="IPR055259">
    <property type="entry name" value="YkvP/CgeB_Glyco_trans-like"/>
</dbReference>
<dbReference type="Proteomes" id="UP000030060">
    <property type="component" value="Unassembled WGS sequence"/>
</dbReference>
<dbReference type="OrthoDB" id="8756565at2"/>
<dbReference type="PANTHER" id="PTHR43861">
    <property type="entry name" value="TRANS-ACONITATE 2-METHYLTRANSFERASE-RELATED"/>
    <property type="match status" value="1"/>
</dbReference>
<dbReference type="CDD" id="cd03801">
    <property type="entry name" value="GT4_PimA-like"/>
    <property type="match status" value="1"/>
</dbReference>
<gene>
    <name evidence="4" type="ORF">K814_0119360</name>
</gene>
<dbReference type="InterPro" id="IPR029063">
    <property type="entry name" value="SAM-dependent_MTases_sf"/>
</dbReference>
<dbReference type="Pfam" id="PF13692">
    <property type="entry name" value="Glyco_trans_1_4"/>
    <property type="match status" value="1"/>
</dbReference>
<dbReference type="Pfam" id="PF08241">
    <property type="entry name" value="Methyltransf_11"/>
    <property type="match status" value="1"/>
</dbReference>
<feature type="coiled-coil region" evidence="1">
    <location>
        <begin position="494"/>
        <end position="542"/>
    </location>
</feature>
<proteinExistence type="predicted"/>
<dbReference type="Gene3D" id="3.40.50.150">
    <property type="entry name" value="Vaccinia Virus protein VP39"/>
    <property type="match status" value="1"/>
</dbReference>
<dbReference type="SUPFAM" id="SSF53335">
    <property type="entry name" value="S-adenosyl-L-methionine-dependent methyltransferases"/>
    <property type="match status" value="1"/>
</dbReference>
<feature type="coiled-coil region" evidence="1">
    <location>
        <begin position="331"/>
        <end position="443"/>
    </location>
</feature>
<comment type="caution">
    <text evidence="4">The sequence shown here is derived from an EMBL/GenBank/DDBJ whole genome shotgun (WGS) entry which is preliminary data.</text>
</comment>